<dbReference type="AlphaFoldDB" id="A0A4R8H3Y5"/>
<evidence type="ECO:0000313" key="3">
    <source>
        <dbReference type="Proteomes" id="UP000295832"/>
    </source>
</evidence>
<dbReference type="InterPro" id="IPR003731">
    <property type="entry name" value="Di-Nase_FeMo-co_biosynth"/>
</dbReference>
<gene>
    <name evidence="2" type="ORF">C7959_11343</name>
</gene>
<accession>A0A4R8H3Y5</accession>
<dbReference type="Proteomes" id="UP000295832">
    <property type="component" value="Unassembled WGS sequence"/>
</dbReference>
<proteinExistence type="predicted"/>
<dbReference type="PANTHER" id="PTHR42983:SF1">
    <property type="entry name" value="IRON-MOLYBDENUM PROTEIN"/>
    <property type="match status" value="1"/>
</dbReference>
<dbReference type="RefSeq" id="WP_134116724.1">
    <property type="nucleotide sequence ID" value="NZ_SOEG01000013.1"/>
</dbReference>
<dbReference type="CDD" id="cd00851">
    <property type="entry name" value="MTH1175"/>
    <property type="match status" value="1"/>
</dbReference>
<reference evidence="2 3" key="1">
    <citation type="submission" date="2019-03" db="EMBL/GenBank/DDBJ databases">
        <title>Subsurface microbial communities from deep shales in Ohio and West Virginia, USA.</title>
        <authorList>
            <person name="Wrighton K."/>
        </authorList>
    </citation>
    <scope>NUCLEOTIDE SEQUENCE [LARGE SCALE GENOMIC DNA]</scope>
    <source>
        <strain evidence="2 3">MSL 6dP</strain>
    </source>
</reference>
<dbReference type="EMBL" id="SOEG01000013">
    <property type="protein sequence ID" value="TDX51398.1"/>
    <property type="molecule type" value="Genomic_DNA"/>
</dbReference>
<protein>
    <submittedName>
        <fullName evidence="2">Putative Fe-Mo cluster-binding NifX family protein</fullName>
    </submittedName>
</protein>
<dbReference type="STRING" id="926561.GCA_000379025_01532"/>
<feature type="domain" description="Dinitrogenase iron-molybdenum cofactor biosynthesis" evidence="1">
    <location>
        <begin position="15"/>
        <end position="103"/>
    </location>
</feature>
<dbReference type="Gene3D" id="3.30.420.130">
    <property type="entry name" value="Dinitrogenase iron-molybdenum cofactor biosynthesis domain"/>
    <property type="match status" value="1"/>
</dbReference>
<dbReference type="SUPFAM" id="SSF53146">
    <property type="entry name" value="Nitrogenase accessory factor-like"/>
    <property type="match status" value="1"/>
</dbReference>
<evidence type="ECO:0000313" key="2">
    <source>
        <dbReference type="EMBL" id="TDX51398.1"/>
    </source>
</evidence>
<dbReference type="InterPro" id="IPR033913">
    <property type="entry name" value="MTH1175_dom"/>
</dbReference>
<keyword evidence="3" id="KW-1185">Reference proteome</keyword>
<dbReference type="PANTHER" id="PTHR42983">
    <property type="entry name" value="DINITROGENASE IRON-MOLYBDENUM COFACTOR PROTEIN-RELATED"/>
    <property type="match status" value="1"/>
</dbReference>
<dbReference type="Pfam" id="PF02579">
    <property type="entry name" value="Nitro_FeMo-Co"/>
    <property type="match status" value="1"/>
</dbReference>
<comment type="caution">
    <text evidence="2">The sequence shown here is derived from an EMBL/GenBank/DDBJ whole genome shotgun (WGS) entry which is preliminary data.</text>
</comment>
<name>A0A4R8H3Y5_9FIRM</name>
<organism evidence="2 3">
    <name type="scientific">Orenia marismortui</name>
    <dbReference type="NCBI Taxonomy" id="46469"/>
    <lineage>
        <taxon>Bacteria</taxon>
        <taxon>Bacillati</taxon>
        <taxon>Bacillota</taxon>
        <taxon>Clostridia</taxon>
        <taxon>Halanaerobiales</taxon>
        <taxon>Halobacteroidaceae</taxon>
        <taxon>Orenia</taxon>
    </lineage>
</organism>
<evidence type="ECO:0000259" key="1">
    <source>
        <dbReference type="Pfam" id="PF02579"/>
    </source>
</evidence>
<dbReference type="InterPro" id="IPR036105">
    <property type="entry name" value="DiNase_FeMo-co_biosyn_sf"/>
</dbReference>
<sequence length="121" mass="12997">MKIAVTASNNSDLNVKIDPRFGRAPYFAIIDLNNDKVDFIDNVAKNASGGAGIKAAQTILDQGVEGIITANVGPKAFDVLDKASIKVYPIKEETIEEAITRYKNKELKEVAAPTNAGHHGM</sequence>